<gene>
    <name evidence="4" type="ORF">BXYJ_LOCUS15217</name>
</gene>
<feature type="transmembrane region" description="Helical" evidence="1">
    <location>
        <begin position="255"/>
        <end position="277"/>
    </location>
</feature>
<dbReference type="Proteomes" id="UP000659654">
    <property type="component" value="Unassembled WGS sequence"/>
</dbReference>
<keyword evidence="1" id="KW-1133">Transmembrane helix</keyword>
<evidence type="ECO:0000313" key="5">
    <source>
        <dbReference type="Proteomes" id="UP000095284"/>
    </source>
</evidence>
<keyword evidence="2" id="KW-0732">Signal</keyword>
<protein>
    <submittedName>
        <fullName evidence="4">(pine wood nematode) hypothetical protein</fullName>
    </submittedName>
</protein>
<reference evidence="4" key="2">
    <citation type="submission" date="2020-09" db="EMBL/GenBank/DDBJ databases">
        <authorList>
            <person name="Kikuchi T."/>
        </authorList>
    </citation>
    <scope>NUCLEOTIDE SEQUENCE</scope>
    <source>
        <strain evidence="4">Ka4C1</strain>
    </source>
</reference>
<feature type="transmembrane region" description="Helical" evidence="1">
    <location>
        <begin position="156"/>
        <end position="182"/>
    </location>
</feature>
<dbReference type="Proteomes" id="UP000095284">
    <property type="component" value="Unplaced"/>
</dbReference>
<feature type="transmembrane region" description="Helical" evidence="1">
    <location>
        <begin position="188"/>
        <end position="205"/>
    </location>
</feature>
<proteinExistence type="predicted"/>
<dbReference type="SMR" id="A0A1I7RKF8"/>
<feature type="chain" id="PRO_5035359130" evidence="2">
    <location>
        <begin position="22"/>
        <end position="618"/>
    </location>
</feature>
<name>A0A1I7RKF8_BURXY</name>
<dbReference type="Pfam" id="PF19040">
    <property type="entry name" value="SGNH"/>
    <property type="match status" value="1"/>
</dbReference>
<feature type="transmembrane region" description="Helical" evidence="1">
    <location>
        <begin position="289"/>
        <end position="307"/>
    </location>
</feature>
<keyword evidence="6" id="KW-1185">Reference proteome</keyword>
<keyword evidence="1" id="KW-0812">Transmembrane</keyword>
<keyword evidence="1" id="KW-0472">Membrane</keyword>
<evidence type="ECO:0000256" key="1">
    <source>
        <dbReference type="SAM" id="Phobius"/>
    </source>
</evidence>
<feature type="signal peptide" evidence="2">
    <location>
        <begin position="1"/>
        <end position="21"/>
    </location>
</feature>
<dbReference type="AlphaFoldDB" id="A0A1I7RKF8"/>
<organism evidence="5 7">
    <name type="scientific">Bursaphelenchus xylophilus</name>
    <name type="common">Pinewood nematode worm</name>
    <name type="synonym">Aphelenchoides xylophilus</name>
    <dbReference type="NCBI Taxonomy" id="6326"/>
    <lineage>
        <taxon>Eukaryota</taxon>
        <taxon>Metazoa</taxon>
        <taxon>Ecdysozoa</taxon>
        <taxon>Nematoda</taxon>
        <taxon>Chromadorea</taxon>
        <taxon>Rhabditida</taxon>
        <taxon>Tylenchina</taxon>
        <taxon>Tylenchomorpha</taxon>
        <taxon>Aphelenchoidea</taxon>
        <taxon>Aphelenchoididae</taxon>
        <taxon>Bursaphelenchus</taxon>
    </lineage>
</organism>
<feature type="domain" description="SGNH" evidence="3">
    <location>
        <begin position="382"/>
        <end position="585"/>
    </location>
</feature>
<dbReference type="EMBL" id="CAJFDI010000006">
    <property type="protein sequence ID" value="CAD5235126.1"/>
    <property type="molecule type" value="Genomic_DNA"/>
</dbReference>
<dbReference type="Proteomes" id="UP000582659">
    <property type="component" value="Unassembled WGS sequence"/>
</dbReference>
<evidence type="ECO:0000259" key="3">
    <source>
        <dbReference type="Pfam" id="PF19040"/>
    </source>
</evidence>
<sequence length="618" mass="71140">MMQHLLIPFLTTSALLVVASGFLVDELDKPQLLRELPFLETLSLNFKGYFEETTIPNLKIFDFLSAFCLLIQLNLLFPGWFFISNLLPSAFKFLLLSAVTVGLLVADSILISQWDYHALSFIWPLFLGQIAYELADQKTILPIEEQKKGEIEGKLGIQNVLSNPITLAPFGVLLTVISTIFIPNPLPFYMQKLFLLTVFTALLVFGKKFDFVLVEPWLLSFARFGLKPVLTNHAITELWKYHRGWNLELTWVEHLYMILFALTISIFWAHLEAASVTLSSEKPSKSNRLIVVCSFLYISMIFMHYQYACSIPNEELPLNLKEFGVFKKHLKKIYDQEVVAYKSKEFNLKMRNFGSLERNQSRGKFYFDANVEGIYQRTLPGKGKLRMLVLGDSIAQELVYGIQQMFSDKFALLFSFTMPCCRPYYSSFDTSNQQCRKFADEVVNMLKKNKFDVIFVAVGLSPKSSDKSDPKLIQDFYLSLENYAKDLLVMIGAPLDLPFDAFVENQKTLDHASNYNLQMSIALNLRESNQFHNISCQKCIKVAISDVFCNENDCELYDKSNRIPFYDNTENLSLFGSLKVGDVIRNRYDKFTKNSLKNYNFKERSNGTLNGMFKVRRI</sequence>
<dbReference type="WBParaSite" id="BXY_0119200.1">
    <property type="protein sequence ID" value="BXY_0119200.1"/>
    <property type="gene ID" value="BXY_0119200"/>
</dbReference>
<evidence type="ECO:0000313" key="7">
    <source>
        <dbReference type="WBParaSite" id="BXY_0119200.1"/>
    </source>
</evidence>
<evidence type="ECO:0000313" key="4">
    <source>
        <dbReference type="EMBL" id="CAD5235126.1"/>
    </source>
</evidence>
<evidence type="ECO:0000256" key="2">
    <source>
        <dbReference type="SAM" id="SignalP"/>
    </source>
</evidence>
<reference evidence="7" key="1">
    <citation type="submission" date="2016-11" db="UniProtKB">
        <authorList>
            <consortium name="WormBaseParasite"/>
        </authorList>
    </citation>
    <scope>IDENTIFICATION</scope>
</reference>
<evidence type="ECO:0000313" key="6">
    <source>
        <dbReference type="Proteomes" id="UP000659654"/>
    </source>
</evidence>
<feature type="transmembrane region" description="Helical" evidence="1">
    <location>
        <begin position="90"/>
        <end position="110"/>
    </location>
</feature>
<dbReference type="InterPro" id="IPR043968">
    <property type="entry name" value="SGNH"/>
</dbReference>
<feature type="transmembrane region" description="Helical" evidence="1">
    <location>
        <begin position="63"/>
        <end position="83"/>
    </location>
</feature>
<dbReference type="EMBL" id="CAJFCV020000006">
    <property type="protein sequence ID" value="CAG9131348.1"/>
    <property type="molecule type" value="Genomic_DNA"/>
</dbReference>
<accession>A0A1I7RKF8</accession>